<evidence type="ECO:0000313" key="6">
    <source>
        <dbReference type="EMBL" id="KAK4020749.1"/>
    </source>
</evidence>
<evidence type="ECO:0000256" key="2">
    <source>
        <dbReference type="ARBA" id="ARBA00022741"/>
    </source>
</evidence>
<keyword evidence="1" id="KW-0436">Ligase</keyword>
<dbReference type="PANTHER" id="PTHR11922">
    <property type="entry name" value="GMP SYNTHASE-RELATED"/>
    <property type="match status" value="1"/>
</dbReference>
<reference evidence="6 7" key="1">
    <citation type="journal article" date="2023" name="Nucleic Acids Res.">
        <title>The hologenome of Daphnia magna reveals possible DNA methylation and microbiome-mediated evolution of the host genome.</title>
        <authorList>
            <person name="Chaturvedi A."/>
            <person name="Li X."/>
            <person name="Dhandapani V."/>
            <person name="Marshall H."/>
            <person name="Kissane S."/>
            <person name="Cuenca-Cambronero M."/>
            <person name="Asole G."/>
            <person name="Calvet F."/>
            <person name="Ruiz-Romero M."/>
            <person name="Marangio P."/>
            <person name="Guigo R."/>
            <person name="Rago D."/>
            <person name="Mirbahai L."/>
            <person name="Eastwood N."/>
            <person name="Colbourne J.K."/>
            <person name="Zhou J."/>
            <person name="Mallon E."/>
            <person name="Orsini L."/>
        </authorList>
    </citation>
    <scope>NUCLEOTIDE SEQUENCE [LARGE SCALE GENOMIC DNA]</scope>
    <source>
        <strain evidence="6">LRV0_1</strain>
    </source>
</reference>
<organism evidence="6 7">
    <name type="scientific">Daphnia magna</name>
    <dbReference type="NCBI Taxonomy" id="35525"/>
    <lineage>
        <taxon>Eukaryota</taxon>
        <taxon>Metazoa</taxon>
        <taxon>Ecdysozoa</taxon>
        <taxon>Arthropoda</taxon>
        <taxon>Crustacea</taxon>
        <taxon>Branchiopoda</taxon>
        <taxon>Diplostraca</taxon>
        <taxon>Cladocera</taxon>
        <taxon>Anomopoda</taxon>
        <taxon>Daphniidae</taxon>
        <taxon>Daphnia</taxon>
    </lineage>
</organism>
<dbReference type="Gene3D" id="3.40.50.620">
    <property type="entry name" value="HUPs"/>
    <property type="match status" value="1"/>
</dbReference>
<dbReference type="InterPro" id="IPR014729">
    <property type="entry name" value="Rossmann-like_a/b/a_fold"/>
</dbReference>
<sequence length="128" mass="14498">MLHNFLFDICGLQGGFTLEKREQQCNDYIRRTVGHDKIVLSSGFDSAVCASLLHKALLRGDESSRFTAIGPNLRVVEFRLHGRVLEPLEDEVRALGRELSPPVELLKPVSWSRFVNSNHLRRRTVLGS</sequence>
<evidence type="ECO:0000256" key="1">
    <source>
        <dbReference type="ARBA" id="ARBA00022598"/>
    </source>
</evidence>
<gene>
    <name evidence="6" type="ORF">OUZ56_002699</name>
</gene>
<evidence type="ECO:0000256" key="5">
    <source>
        <dbReference type="ARBA" id="ARBA00022840"/>
    </source>
</evidence>
<keyword evidence="4" id="KW-0658">Purine biosynthesis</keyword>
<comment type="caution">
    <text evidence="6">The sequence shown here is derived from an EMBL/GenBank/DDBJ whole genome shotgun (WGS) entry which is preliminary data.</text>
</comment>
<keyword evidence="3" id="KW-0332">GMP biosynthesis</keyword>
<evidence type="ECO:0000313" key="7">
    <source>
        <dbReference type="Proteomes" id="UP001234178"/>
    </source>
</evidence>
<protein>
    <recommendedName>
        <fullName evidence="8">GMP synthase</fullName>
    </recommendedName>
</protein>
<keyword evidence="2" id="KW-0547">Nucleotide-binding</keyword>
<dbReference type="Proteomes" id="UP001234178">
    <property type="component" value="Unassembled WGS sequence"/>
</dbReference>
<name>A0ABR0A6I4_9CRUS</name>
<proteinExistence type="predicted"/>
<evidence type="ECO:0000256" key="3">
    <source>
        <dbReference type="ARBA" id="ARBA00022749"/>
    </source>
</evidence>
<accession>A0ABR0A6I4</accession>
<evidence type="ECO:0008006" key="8">
    <source>
        <dbReference type="Google" id="ProtNLM"/>
    </source>
</evidence>
<dbReference type="SUPFAM" id="SSF52402">
    <property type="entry name" value="Adenine nucleotide alpha hydrolases-like"/>
    <property type="match status" value="1"/>
</dbReference>
<keyword evidence="5" id="KW-0067">ATP-binding</keyword>
<dbReference type="EMBL" id="JAOYFB010000036">
    <property type="protein sequence ID" value="KAK4020749.1"/>
    <property type="molecule type" value="Genomic_DNA"/>
</dbReference>
<evidence type="ECO:0000256" key="4">
    <source>
        <dbReference type="ARBA" id="ARBA00022755"/>
    </source>
</evidence>
<dbReference type="PANTHER" id="PTHR11922:SF2">
    <property type="entry name" value="GMP SYNTHASE [GLUTAMINE-HYDROLYZING]"/>
    <property type="match status" value="1"/>
</dbReference>
<keyword evidence="7" id="KW-1185">Reference proteome</keyword>